<dbReference type="AlphaFoldDB" id="A0A3G9IHS1"/>
<dbReference type="InterPro" id="IPR050708">
    <property type="entry name" value="T6SS_VgrG/RHS"/>
</dbReference>
<name>A0A3G9IHS1_9ACTN</name>
<dbReference type="NCBIfam" id="TIGR03696">
    <property type="entry name" value="Rhs_assc_core"/>
    <property type="match status" value="1"/>
</dbReference>
<proteinExistence type="predicted"/>
<dbReference type="Proteomes" id="UP000271573">
    <property type="component" value="Chromosome"/>
</dbReference>
<dbReference type="Gene3D" id="2.180.10.10">
    <property type="entry name" value="RHS repeat-associated core"/>
    <property type="match status" value="1"/>
</dbReference>
<accession>A0A3G9IHS1</accession>
<dbReference type="RefSeq" id="WP_125569838.1">
    <property type="nucleotide sequence ID" value="NZ_AP019307.1"/>
</dbReference>
<dbReference type="EMBL" id="AP019307">
    <property type="protein sequence ID" value="BBH18550.1"/>
    <property type="molecule type" value="Genomic_DNA"/>
</dbReference>
<keyword evidence="2" id="KW-1185">Reference proteome</keyword>
<evidence type="ECO:0000313" key="2">
    <source>
        <dbReference type="Proteomes" id="UP000271573"/>
    </source>
</evidence>
<sequence>MPYVPASSGSQRILDTHAGTGTCTPSCATLTDGTPEYVKATGTAVPADATAVVLSATVTTPSAGGSLSIWPQGQLGSANTSLNYLSGMTTTGTVLTSLGGGTIGTELHGATADLALDVQGYYLAAPVTTTYTYNGDNQLTDTTTSSATTNPHYTYDPHTGLAQRINDHTSDYIYGPDGALLETTADTANAPGTVTNYYLTDTLTSVRAQISTDGTLNTTNTYTPWGTGGPAYAGGYTDPTTGYNYLLNRYQDPTTGQFATVDPLVGLTAQPYGYADGNPTGETDPTGLSCSLNPFSGDNCIGAAFVAVGGVVDNTLGWAADHPVQAVGIGLGAVSLATGVGELAGATLVLGDLVIGPTALGVVSFGTGVVGTVLDAKDCHNEGGAACAGLALSLPGAISGIGGLLPAGLLPESLLSLLDYIGFGTGALGFGWDTGAILFGTDASSSEGCR</sequence>
<evidence type="ECO:0008006" key="3">
    <source>
        <dbReference type="Google" id="ProtNLM"/>
    </source>
</evidence>
<gene>
    <name evidence="1" type="ORF">Back2_28370</name>
</gene>
<dbReference type="PANTHER" id="PTHR32305">
    <property type="match status" value="1"/>
</dbReference>
<evidence type="ECO:0000313" key="1">
    <source>
        <dbReference type="EMBL" id="BBH18550.1"/>
    </source>
</evidence>
<dbReference type="KEGG" id="nbe:Back2_28370"/>
<dbReference type="InterPro" id="IPR022385">
    <property type="entry name" value="Rhs_assc_core"/>
</dbReference>
<protein>
    <recommendedName>
        <fullName evidence="3">Type IV secretion protein Rhs</fullName>
    </recommendedName>
</protein>
<dbReference type="PANTHER" id="PTHR32305:SF15">
    <property type="entry name" value="PROTEIN RHSA-RELATED"/>
    <property type="match status" value="1"/>
</dbReference>
<reference evidence="1 2" key="1">
    <citation type="submission" date="2018-11" db="EMBL/GenBank/DDBJ databases">
        <title>Complete genome sequence of Nocardioides baekrokdamisoli strain KCTC 39748.</title>
        <authorList>
            <person name="Kang S.W."/>
            <person name="Lee K.C."/>
            <person name="Kim K.K."/>
            <person name="Kim J.S."/>
            <person name="Kim D.S."/>
            <person name="Ko S.H."/>
            <person name="Yang S.H."/>
            <person name="Shin Y.K."/>
            <person name="Lee J.S."/>
        </authorList>
    </citation>
    <scope>NUCLEOTIDE SEQUENCE [LARGE SCALE GENOMIC DNA]</scope>
    <source>
        <strain evidence="1 2">KCTC 39748</strain>
    </source>
</reference>
<dbReference type="OrthoDB" id="5150353at2"/>
<organism evidence="1 2">
    <name type="scientific">Nocardioides baekrokdamisoli</name>
    <dbReference type="NCBI Taxonomy" id="1804624"/>
    <lineage>
        <taxon>Bacteria</taxon>
        <taxon>Bacillati</taxon>
        <taxon>Actinomycetota</taxon>
        <taxon>Actinomycetes</taxon>
        <taxon>Propionibacteriales</taxon>
        <taxon>Nocardioidaceae</taxon>
        <taxon>Nocardioides</taxon>
    </lineage>
</organism>